<evidence type="ECO:0000313" key="2">
    <source>
        <dbReference type="Proteomes" id="UP000275408"/>
    </source>
</evidence>
<evidence type="ECO:0000313" key="1">
    <source>
        <dbReference type="EMBL" id="RMX56439.1"/>
    </source>
</evidence>
<dbReference type="Proteomes" id="UP000275408">
    <property type="component" value="Unassembled WGS sequence"/>
</dbReference>
<protein>
    <submittedName>
        <fullName evidence="1">Uncharacterized protein</fullName>
    </submittedName>
</protein>
<proteinExistence type="predicted"/>
<comment type="caution">
    <text evidence="1">The sequence shown here is derived from an EMBL/GenBank/DDBJ whole genome shotgun (WGS) entry which is preliminary data.</text>
</comment>
<reference evidence="1 2" key="1">
    <citation type="journal article" date="2018" name="Sci. Rep.">
        <title>Comparative analysis of the Pocillopora damicornis genome highlights role of immune system in coral evolution.</title>
        <authorList>
            <person name="Cunning R."/>
            <person name="Bay R.A."/>
            <person name="Gillette P."/>
            <person name="Baker A.C."/>
            <person name="Traylor-Knowles N."/>
        </authorList>
    </citation>
    <scope>NUCLEOTIDE SEQUENCE [LARGE SCALE GENOMIC DNA]</scope>
    <source>
        <strain evidence="1">RSMAS</strain>
        <tissue evidence="1">Whole animal</tissue>
    </source>
</reference>
<name>A0A3M6US71_POCDA</name>
<gene>
    <name evidence="1" type="ORF">pdam_00008799</name>
</gene>
<sequence length="121" mass="14362">MDELERMGVDQDWCKRVGKRLQESKLYFKTTYRNHCKKDDNKCADHRRVFALSDAVDTDFQRVCSHNAVTVYFLKVSVISHKGREELFLSTQCNWVRFKRKTICMKPKMLPLRSLNREGIS</sequence>
<dbReference type="AlphaFoldDB" id="A0A3M6US71"/>
<organism evidence="1 2">
    <name type="scientific">Pocillopora damicornis</name>
    <name type="common">Cauliflower coral</name>
    <name type="synonym">Millepora damicornis</name>
    <dbReference type="NCBI Taxonomy" id="46731"/>
    <lineage>
        <taxon>Eukaryota</taxon>
        <taxon>Metazoa</taxon>
        <taxon>Cnidaria</taxon>
        <taxon>Anthozoa</taxon>
        <taxon>Hexacorallia</taxon>
        <taxon>Scleractinia</taxon>
        <taxon>Astrocoeniina</taxon>
        <taxon>Pocilloporidae</taxon>
        <taxon>Pocillopora</taxon>
    </lineage>
</organism>
<accession>A0A3M6US71</accession>
<dbReference type="EMBL" id="RCHS01000841">
    <property type="protein sequence ID" value="RMX56439.1"/>
    <property type="molecule type" value="Genomic_DNA"/>
</dbReference>
<keyword evidence="2" id="KW-1185">Reference proteome</keyword>